<dbReference type="OrthoDB" id="6514649at2759"/>
<dbReference type="Gene3D" id="3.30.420.10">
    <property type="entry name" value="Ribonuclease H-like superfamily/Ribonuclease H"/>
    <property type="match status" value="1"/>
</dbReference>
<sequence length="195" mass="22200">MTILVCPCASFPKDETPDIYRFKLNKSNTVFQAKLAAIDFGVHWALENHKSINVHTESRSYIEALRSARPRSAFVNNVKKTFYTAGDLVGLDWVKAHVGDPGKELADPHAKLATLEGGKLSTPIPYSYIKFKICKELIKNWQCSWDNYDSEFGRKISNPLRRPHWLKFIASIPNKLNRSNIILNSLTEEHPIFAV</sequence>
<dbReference type="AlphaFoldDB" id="A0A4Y2IQK3"/>
<keyword evidence="2" id="KW-1185">Reference proteome</keyword>
<dbReference type="SUPFAM" id="SSF53098">
    <property type="entry name" value="Ribonuclease H-like"/>
    <property type="match status" value="1"/>
</dbReference>
<protein>
    <submittedName>
        <fullName evidence="1">Uncharacterized protein</fullName>
    </submittedName>
</protein>
<reference evidence="1 2" key="1">
    <citation type="journal article" date="2019" name="Sci. Rep.">
        <title>Orb-weaving spider Araneus ventricosus genome elucidates the spidroin gene catalogue.</title>
        <authorList>
            <person name="Kono N."/>
            <person name="Nakamura H."/>
            <person name="Ohtoshi R."/>
            <person name="Moran D.A.P."/>
            <person name="Shinohara A."/>
            <person name="Yoshida Y."/>
            <person name="Fujiwara M."/>
            <person name="Mori M."/>
            <person name="Tomita M."/>
            <person name="Arakawa K."/>
        </authorList>
    </citation>
    <scope>NUCLEOTIDE SEQUENCE [LARGE SCALE GENOMIC DNA]</scope>
</reference>
<dbReference type="Proteomes" id="UP000499080">
    <property type="component" value="Unassembled WGS sequence"/>
</dbReference>
<proteinExistence type="predicted"/>
<dbReference type="GO" id="GO:0003676">
    <property type="term" value="F:nucleic acid binding"/>
    <property type="evidence" value="ECO:0007669"/>
    <property type="project" value="InterPro"/>
</dbReference>
<dbReference type="InterPro" id="IPR012337">
    <property type="entry name" value="RNaseH-like_sf"/>
</dbReference>
<organism evidence="1 2">
    <name type="scientific">Araneus ventricosus</name>
    <name type="common">Orbweaver spider</name>
    <name type="synonym">Epeira ventricosa</name>
    <dbReference type="NCBI Taxonomy" id="182803"/>
    <lineage>
        <taxon>Eukaryota</taxon>
        <taxon>Metazoa</taxon>
        <taxon>Ecdysozoa</taxon>
        <taxon>Arthropoda</taxon>
        <taxon>Chelicerata</taxon>
        <taxon>Arachnida</taxon>
        <taxon>Araneae</taxon>
        <taxon>Araneomorphae</taxon>
        <taxon>Entelegynae</taxon>
        <taxon>Araneoidea</taxon>
        <taxon>Araneidae</taxon>
        <taxon>Araneus</taxon>
    </lineage>
</organism>
<gene>
    <name evidence="1" type="ORF">AVEN_113370_1</name>
</gene>
<accession>A0A4Y2IQK3</accession>
<feature type="non-terminal residue" evidence="1">
    <location>
        <position position="195"/>
    </location>
</feature>
<dbReference type="InterPro" id="IPR036397">
    <property type="entry name" value="RNaseH_sf"/>
</dbReference>
<name>A0A4Y2IQK3_ARAVE</name>
<comment type="caution">
    <text evidence="1">The sequence shown here is derived from an EMBL/GenBank/DDBJ whole genome shotgun (WGS) entry which is preliminary data.</text>
</comment>
<dbReference type="EMBL" id="BGPR01002851">
    <property type="protein sequence ID" value="GBM79955.1"/>
    <property type="molecule type" value="Genomic_DNA"/>
</dbReference>
<evidence type="ECO:0000313" key="2">
    <source>
        <dbReference type="Proteomes" id="UP000499080"/>
    </source>
</evidence>
<evidence type="ECO:0000313" key="1">
    <source>
        <dbReference type="EMBL" id="GBM79955.1"/>
    </source>
</evidence>